<dbReference type="Pfam" id="PF00892">
    <property type="entry name" value="EamA"/>
    <property type="match status" value="1"/>
</dbReference>
<evidence type="ECO:0000313" key="9">
    <source>
        <dbReference type="Proteomes" id="UP000554482"/>
    </source>
</evidence>
<feature type="transmembrane region" description="Helical" evidence="6">
    <location>
        <begin position="43"/>
        <end position="62"/>
    </location>
</feature>
<organism evidence="8 9">
    <name type="scientific">Thalictrum thalictroides</name>
    <name type="common">Rue-anemone</name>
    <name type="synonym">Anemone thalictroides</name>
    <dbReference type="NCBI Taxonomy" id="46969"/>
    <lineage>
        <taxon>Eukaryota</taxon>
        <taxon>Viridiplantae</taxon>
        <taxon>Streptophyta</taxon>
        <taxon>Embryophyta</taxon>
        <taxon>Tracheophyta</taxon>
        <taxon>Spermatophyta</taxon>
        <taxon>Magnoliopsida</taxon>
        <taxon>Ranunculales</taxon>
        <taxon>Ranunculaceae</taxon>
        <taxon>Thalictroideae</taxon>
        <taxon>Thalictrum</taxon>
    </lineage>
</organism>
<gene>
    <name evidence="8" type="ORF">FRX31_023831</name>
</gene>
<evidence type="ECO:0000256" key="5">
    <source>
        <dbReference type="ARBA" id="ARBA00023136"/>
    </source>
</evidence>
<feature type="transmembrane region" description="Helical" evidence="6">
    <location>
        <begin position="295"/>
        <end position="314"/>
    </location>
</feature>
<comment type="similarity">
    <text evidence="2 6">Belongs to the drug/metabolite transporter (DMT) superfamily. Plant drug/metabolite exporter (P-DME) (TC 2.A.7.4) family.</text>
</comment>
<dbReference type="OrthoDB" id="1728340at2759"/>
<name>A0A7J6VQE5_THATH</name>
<feature type="transmembrane region" description="Helical" evidence="6">
    <location>
        <begin position="12"/>
        <end position="31"/>
    </location>
</feature>
<feature type="domain" description="EamA" evidence="7">
    <location>
        <begin position="18"/>
        <end position="152"/>
    </location>
</feature>
<evidence type="ECO:0000259" key="7">
    <source>
        <dbReference type="Pfam" id="PF00892"/>
    </source>
</evidence>
<dbReference type="InterPro" id="IPR037185">
    <property type="entry name" value="EmrE-like"/>
</dbReference>
<dbReference type="GO" id="GO:0022857">
    <property type="term" value="F:transmembrane transporter activity"/>
    <property type="evidence" value="ECO:0007669"/>
    <property type="project" value="InterPro"/>
</dbReference>
<feature type="transmembrane region" description="Helical" evidence="6">
    <location>
        <begin position="206"/>
        <end position="228"/>
    </location>
</feature>
<keyword evidence="9" id="KW-1185">Reference proteome</keyword>
<sequence>MGLMGTWCGDAAIPFAAMVIAEIGLVGLFTLSKAALSRGMNPYVFVVYYYALATLLLLPTFIFNRRRPPLTFSLLSRIFLLGLIGTSGVIFGYIGIGYSSPTLSSAMSNLVPAFTFILASIFRMEKLDIKSRSSQAKTVGTIVSITGAIIVTLYKGQPLIVTPSHSLLSTHSNWLIGGVLLAADWLLMAVWNIVMAAIVKDFPAELTIAFFYCFFVAILSALFTLVAVKDLNVWKLRSNIELITVVYSAIFGSIVSTNIHAWCLRIKGPIYVSIFKPFGIVIAVIMSVILLAETLYIGSVIGSIVISIGFYAVIWGKSTEEKVIEDIDITSFESSPHAPLLVN</sequence>
<dbReference type="EMBL" id="JABWDY010029078">
    <property type="protein sequence ID" value="KAF5186582.1"/>
    <property type="molecule type" value="Genomic_DNA"/>
</dbReference>
<evidence type="ECO:0000256" key="4">
    <source>
        <dbReference type="ARBA" id="ARBA00022989"/>
    </source>
</evidence>
<evidence type="ECO:0000256" key="3">
    <source>
        <dbReference type="ARBA" id="ARBA00022692"/>
    </source>
</evidence>
<evidence type="ECO:0000256" key="2">
    <source>
        <dbReference type="ARBA" id="ARBA00007635"/>
    </source>
</evidence>
<evidence type="ECO:0000256" key="6">
    <source>
        <dbReference type="RuleBase" id="RU363077"/>
    </source>
</evidence>
<proteinExistence type="inferred from homology"/>
<keyword evidence="3 6" id="KW-0812">Transmembrane</keyword>
<feature type="transmembrane region" description="Helical" evidence="6">
    <location>
        <begin position="174"/>
        <end position="194"/>
    </location>
</feature>
<dbReference type="PANTHER" id="PTHR31218">
    <property type="entry name" value="WAT1-RELATED PROTEIN"/>
    <property type="match status" value="1"/>
</dbReference>
<feature type="transmembrane region" description="Helical" evidence="6">
    <location>
        <begin position="74"/>
        <end position="94"/>
    </location>
</feature>
<dbReference type="SUPFAM" id="SSF103481">
    <property type="entry name" value="Multidrug resistance efflux transporter EmrE"/>
    <property type="match status" value="1"/>
</dbReference>
<feature type="transmembrane region" description="Helical" evidence="6">
    <location>
        <begin position="270"/>
        <end position="289"/>
    </location>
</feature>
<evidence type="ECO:0000256" key="1">
    <source>
        <dbReference type="ARBA" id="ARBA00004141"/>
    </source>
</evidence>
<comment type="subcellular location">
    <subcellularLocation>
        <location evidence="1 6">Membrane</location>
        <topology evidence="1 6">Multi-pass membrane protein</topology>
    </subcellularLocation>
</comment>
<dbReference type="InterPro" id="IPR030184">
    <property type="entry name" value="WAT1-related"/>
</dbReference>
<feature type="transmembrane region" description="Helical" evidence="6">
    <location>
        <begin position="240"/>
        <end position="263"/>
    </location>
</feature>
<feature type="transmembrane region" description="Helical" evidence="6">
    <location>
        <begin position="136"/>
        <end position="154"/>
    </location>
</feature>
<dbReference type="GO" id="GO:0016020">
    <property type="term" value="C:membrane"/>
    <property type="evidence" value="ECO:0007669"/>
    <property type="project" value="UniProtKB-SubCell"/>
</dbReference>
<comment type="caution">
    <text evidence="8">The sequence shown here is derived from an EMBL/GenBank/DDBJ whole genome shotgun (WGS) entry which is preliminary data.</text>
</comment>
<accession>A0A7J6VQE5</accession>
<dbReference type="Proteomes" id="UP000554482">
    <property type="component" value="Unassembled WGS sequence"/>
</dbReference>
<dbReference type="AlphaFoldDB" id="A0A7J6VQE5"/>
<evidence type="ECO:0000313" key="8">
    <source>
        <dbReference type="EMBL" id="KAF5186582.1"/>
    </source>
</evidence>
<dbReference type="InterPro" id="IPR000620">
    <property type="entry name" value="EamA_dom"/>
</dbReference>
<reference evidence="8 9" key="1">
    <citation type="submission" date="2020-06" db="EMBL/GenBank/DDBJ databases">
        <title>Transcriptomic and genomic resources for Thalictrum thalictroides and T. hernandezii: Facilitating candidate gene discovery in an emerging model plant lineage.</title>
        <authorList>
            <person name="Arias T."/>
            <person name="Riano-Pachon D.M."/>
            <person name="Di Stilio V.S."/>
        </authorList>
    </citation>
    <scope>NUCLEOTIDE SEQUENCE [LARGE SCALE GENOMIC DNA]</scope>
    <source>
        <strain evidence="9">cv. WT478/WT964</strain>
        <tissue evidence="8">Leaves</tissue>
    </source>
</reference>
<keyword evidence="4 6" id="KW-1133">Transmembrane helix</keyword>
<protein>
    <recommendedName>
        <fullName evidence="6">WAT1-related protein</fullName>
    </recommendedName>
</protein>
<keyword evidence="5 6" id="KW-0472">Membrane</keyword>